<dbReference type="Proteomes" id="UP000033352">
    <property type="component" value="Unassembled WGS sequence"/>
</dbReference>
<feature type="transmembrane region" description="Helical" evidence="1">
    <location>
        <begin position="45"/>
        <end position="64"/>
    </location>
</feature>
<name>A0A0F1AEB5_9ENTR</name>
<dbReference type="RefSeq" id="WP_045286657.1">
    <property type="nucleotide sequence ID" value="NZ_JZYX01000062.1"/>
</dbReference>
<accession>A0A0F1AEB5</accession>
<dbReference type="AlphaFoldDB" id="A0A0F1AEB5"/>
<keyword evidence="1" id="KW-0812">Transmembrane</keyword>
<keyword evidence="1" id="KW-1133">Transmembrane helix</keyword>
<evidence type="ECO:0000256" key="1">
    <source>
        <dbReference type="SAM" id="Phobius"/>
    </source>
</evidence>
<protein>
    <submittedName>
        <fullName evidence="2">Uncharacterized protein</fullName>
    </submittedName>
</protein>
<gene>
    <name evidence="2" type="ORF">SS37_22265</name>
</gene>
<comment type="caution">
    <text evidence="2">The sequence shown here is derived from an EMBL/GenBank/DDBJ whole genome shotgun (WGS) entry which is preliminary data.</text>
</comment>
<feature type="transmembrane region" description="Helical" evidence="1">
    <location>
        <begin position="76"/>
        <end position="96"/>
    </location>
</feature>
<dbReference type="OrthoDB" id="6614711at2"/>
<dbReference type="PATRIC" id="fig|1619248.3.peg.4288"/>
<proteinExistence type="predicted"/>
<evidence type="ECO:0000313" key="2">
    <source>
        <dbReference type="EMBL" id="KJN19290.1"/>
    </source>
</evidence>
<dbReference type="EMBL" id="JZYX01000062">
    <property type="protein sequence ID" value="KJN19290.1"/>
    <property type="molecule type" value="Genomic_DNA"/>
</dbReference>
<organism evidence="2 3">
    <name type="scientific">Enterobacter sichuanensis</name>
    <dbReference type="NCBI Taxonomy" id="2071710"/>
    <lineage>
        <taxon>Bacteria</taxon>
        <taxon>Pseudomonadati</taxon>
        <taxon>Pseudomonadota</taxon>
        <taxon>Gammaproteobacteria</taxon>
        <taxon>Enterobacterales</taxon>
        <taxon>Enterobacteriaceae</taxon>
        <taxon>Enterobacter</taxon>
        <taxon>Enterobacter cloacae complex</taxon>
    </lineage>
</organism>
<evidence type="ECO:0000313" key="3">
    <source>
        <dbReference type="Proteomes" id="UP000033352"/>
    </source>
</evidence>
<reference evidence="2 3" key="1">
    <citation type="submission" date="2015-03" db="EMBL/GenBank/DDBJ databases">
        <authorList>
            <person name="McCorrison J."/>
            <person name="Sanka R."/>
            <person name="Adams M."/>
            <person name="Brinkac L."/>
            <person name="Nierman W."/>
            <person name="Sutton G."/>
            <person name="Nelson K."/>
            <person name="Kiedrowski L."/>
            <person name="Guerrero D."/>
            <person name="Bonomo R."/>
        </authorList>
    </citation>
    <scope>NUCLEOTIDE SEQUENCE [LARGE SCALE GENOMIC DNA]</scope>
    <source>
        <strain evidence="2 3">35699</strain>
    </source>
</reference>
<keyword evidence="1" id="KW-0472">Membrane</keyword>
<sequence length="107" mass="11833">MAISEKDLLEAGFSQSEVDNLQARLSVAGGTLQHLIDALSRRFQVSVWLTVALVLVMLVTLIAGSRTHILSGSMSFLIILIIAWVTFPPALGWKAFRLQRTLTRKAR</sequence>